<evidence type="ECO:0000313" key="2">
    <source>
        <dbReference type="EMBL" id="KKN77663.1"/>
    </source>
</evidence>
<organism evidence="2">
    <name type="scientific">marine sediment metagenome</name>
    <dbReference type="NCBI Taxonomy" id="412755"/>
    <lineage>
        <taxon>unclassified sequences</taxon>
        <taxon>metagenomes</taxon>
        <taxon>ecological metagenomes</taxon>
    </lineage>
</organism>
<feature type="coiled-coil region" evidence="1">
    <location>
        <begin position="214"/>
        <end position="249"/>
    </location>
</feature>
<evidence type="ECO:0000256" key="1">
    <source>
        <dbReference type="SAM" id="Coils"/>
    </source>
</evidence>
<protein>
    <submittedName>
        <fullName evidence="2">Uncharacterized protein</fullName>
    </submittedName>
</protein>
<proteinExistence type="predicted"/>
<reference evidence="2" key="1">
    <citation type="journal article" date="2015" name="Nature">
        <title>Complex archaea that bridge the gap between prokaryotes and eukaryotes.</title>
        <authorList>
            <person name="Spang A."/>
            <person name="Saw J.H."/>
            <person name="Jorgensen S.L."/>
            <person name="Zaremba-Niedzwiedzka K."/>
            <person name="Martijn J."/>
            <person name="Lind A.E."/>
            <person name="van Eijk R."/>
            <person name="Schleper C."/>
            <person name="Guy L."/>
            <person name="Ettema T.J."/>
        </authorList>
    </citation>
    <scope>NUCLEOTIDE SEQUENCE</scope>
</reference>
<dbReference type="AlphaFoldDB" id="A0A0F9WGZ1"/>
<gene>
    <name evidence="2" type="ORF">LCGC14_0357880</name>
</gene>
<dbReference type="EMBL" id="LAZR01000275">
    <property type="protein sequence ID" value="KKN77663.1"/>
    <property type="molecule type" value="Genomic_DNA"/>
</dbReference>
<feature type="coiled-coil region" evidence="1">
    <location>
        <begin position="103"/>
        <end position="162"/>
    </location>
</feature>
<sequence>MEPAVDVEIMDTEVELQVFDEVSLAVEAAKKKCADIVLKYDTPKDIKDAKSFIYDIRLLKAPITQAHKMAKAQLIVDGRAMDAKKNMLIGALESMIEEKYAPIQLIEDAEAKKKAEEERMEAERQAEFDAEQAKFEAGKAELAAKQAEFEQKERDARIAEEAEKKAAEDVRQAIVDAEFAKIAAETKARQDATNAENARKQAIVDAENAKAVAVQKAKDEAAAEATEREQELAQERRAEEARIAEEQAAEELRTADVEHRRTVHREILAIFTGMGMGEDFAKTLITAISKNHIPHTKIEY</sequence>
<comment type="caution">
    <text evidence="2">The sequence shown here is derived from an EMBL/GenBank/DDBJ whole genome shotgun (WGS) entry which is preliminary data.</text>
</comment>
<name>A0A0F9WGZ1_9ZZZZ</name>
<keyword evidence="1" id="KW-0175">Coiled coil</keyword>
<accession>A0A0F9WGZ1</accession>